<dbReference type="AlphaFoldDB" id="A0A1W1X9M1"/>
<evidence type="ECO:0000256" key="5">
    <source>
        <dbReference type="ARBA" id="ARBA00022982"/>
    </source>
</evidence>
<evidence type="ECO:0000256" key="6">
    <source>
        <dbReference type="ARBA" id="ARBA00023004"/>
    </source>
</evidence>
<evidence type="ECO:0000256" key="7">
    <source>
        <dbReference type="ARBA" id="ARBA00023014"/>
    </source>
</evidence>
<dbReference type="Gene3D" id="3.30.70.20">
    <property type="match status" value="4"/>
</dbReference>
<feature type="domain" description="4Fe-4S ferredoxin-type" evidence="8">
    <location>
        <begin position="189"/>
        <end position="213"/>
    </location>
</feature>
<keyword evidence="3" id="KW-0479">Metal-binding</keyword>
<dbReference type="PANTHER" id="PTHR43687">
    <property type="entry name" value="ADENYLYLSULFATE REDUCTASE, BETA SUBUNIT"/>
    <property type="match status" value="1"/>
</dbReference>
<feature type="domain" description="4Fe-4S ferredoxin-type" evidence="8">
    <location>
        <begin position="45"/>
        <end position="74"/>
    </location>
</feature>
<keyword evidence="5" id="KW-0249">Electron transport</keyword>
<keyword evidence="2" id="KW-0004">4Fe-4S</keyword>
<dbReference type="GO" id="GO:0046872">
    <property type="term" value="F:metal ion binding"/>
    <property type="evidence" value="ECO:0007669"/>
    <property type="project" value="UniProtKB-KW"/>
</dbReference>
<keyword evidence="7" id="KW-0411">Iron-sulfur</keyword>
<reference evidence="9 10" key="1">
    <citation type="submission" date="2017-04" db="EMBL/GenBank/DDBJ databases">
        <authorList>
            <person name="Afonso C.L."/>
            <person name="Miller P.J."/>
            <person name="Scott M.A."/>
            <person name="Spackman E."/>
            <person name="Goraichik I."/>
            <person name="Dimitrov K.M."/>
            <person name="Suarez D.L."/>
            <person name="Swayne D.E."/>
        </authorList>
    </citation>
    <scope>NUCLEOTIDE SEQUENCE [LARGE SCALE GENOMIC DNA]</scope>
    <source>
        <strain evidence="9 10">DSM 13146</strain>
    </source>
</reference>
<evidence type="ECO:0000259" key="8">
    <source>
        <dbReference type="PROSITE" id="PS51379"/>
    </source>
</evidence>
<feature type="domain" description="4Fe-4S ferredoxin-type" evidence="8">
    <location>
        <begin position="247"/>
        <end position="275"/>
    </location>
</feature>
<dbReference type="Pfam" id="PF14697">
    <property type="entry name" value="Fer4_21"/>
    <property type="match status" value="1"/>
</dbReference>
<dbReference type="STRING" id="1121390.SAMN02746041_00941"/>
<keyword evidence="6" id="KW-0408">Iron</keyword>
<protein>
    <submittedName>
        <fullName evidence="9">Formylmethanofuran dehydrogenase, subunit F</fullName>
    </submittedName>
</protein>
<dbReference type="InterPro" id="IPR050572">
    <property type="entry name" value="Fe-S_Ferredoxin"/>
</dbReference>
<evidence type="ECO:0000256" key="4">
    <source>
        <dbReference type="ARBA" id="ARBA00022737"/>
    </source>
</evidence>
<organism evidence="9 10">
    <name type="scientific">Desulfacinum hydrothermale DSM 13146</name>
    <dbReference type="NCBI Taxonomy" id="1121390"/>
    <lineage>
        <taxon>Bacteria</taxon>
        <taxon>Pseudomonadati</taxon>
        <taxon>Thermodesulfobacteriota</taxon>
        <taxon>Syntrophobacteria</taxon>
        <taxon>Syntrophobacterales</taxon>
        <taxon>Syntrophobacteraceae</taxon>
        <taxon>Desulfacinum</taxon>
    </lineage>
</organism>
<accession>A0A1W1X9M1</accession>
<feature type="domain" description="4Fe-4S ferredoxin-type" evidence="8">
    <location>
        <begin position="78"/>
        <end position="107"/>
    </location>
</feature>
<dbReference type="Proteomes" id="UP000192783">
    <property type="component" value="Unassembled WGS sequence"/>
</dbReference>
<proteinExistence type="predicted"/>
<dbReference type="EMBL" id="FWXF01000003">
    <property type="protein sequence ID" value="SMC20524.1"/>
    <property type="molecule type" value="Genomic_DNA"/>
</dbReference>
<dbReference type="InterPro" id="IPR043256">
    <property type="entry name" value="MvhB-like"/>
</dbReference>
<dbReference type="PROSITE" id="PS51379">
    <property type="entry name" value="4FE4S_FER_2"/>
    <property type="match status" value="6"/>
</dbReference>
<dbReference type="PANTHER" id="PTHR43687:SF6">
    <property type="entry name" value="L-ASPARTATE SEMIALDEHYDE SULFURTRANSFERASE IRON-SULFUR SUBUNIT"/>
    <property type="match status" value="1"/>
</dbReference>
<dbReference type="PROSITE" id="PS00198">
    <property type="entry name" value="4FE4S_FER_1"/>
    <property type="match status" value="1"/>
</dbReference>
<dbReference type="PIRSF" id="PIRSF005658">
    <property type="entry name" value="FwdF"/>
    <property type="match status" value="1"/>
</dbReference>
<gene>
    <name evidence="9" type="ORF">SAMN02746041_00941</name>
</gene>
<keyword evidence="10" id="KW-1185">Reference proteome</keyword>
<feature type="domain" description="4Fe-4S ferredoxin-type" evidence="8">
    <location>
        <begin position="216"/>
        <end position="246"/>
    </location>
</feature>
<dbReference type="GO" id="GO:0051539">
    <property type="term" value="F:4 iron, 4 sulfur cluster binding"/>
    <property type="evidence" value="ECO:0007669"/>
    <property type="project" value="UniProtKB-KW"/>
</dbReference>
<dbReference type="SUPFAM" id="SSF54862">
    <property type="entry name" value="4Fe-4S ferredoxins"/>
    <property type="match status" value="2"/>
</dbReference>
<dbReference type="InterPro" id="IPR017896">
    <property type="entry name" value="4Fe4S_Fe-S-bd"/>
</dbReference>
<sequence length="300" mass="34029">MRTVCVLEKDVADETSTAAGCPQEAMKREDAHRILYSLRFYHHTLSLEIDRTQCIHCDLCTVTCPHQAIWVEADEDGLEVHLDERRCVLCEVCAYVCPVEAISLRYDGEPKELLRGSGGLPPIPPKLHVAVDQCPHRCEIVAEETEHWCRQQRRLVENRLEECPKYCFRCVETCPRGVYQATPEGTAPDPRACLRCMHCLDTCQYGSIQVHPIFRGRVRLDAHKCPADCSLCIDICPVKVIERRDGHVTLLRDRCALCGACANICDQDAIQVIREDICLIQERECALWDRLKQSLLASAS</sequence>
<evidence type="ECO:0000256" key="1">
    <source>
        <dbReference type="ARBA" id="ARBA00022448"/>
    </source>
</evidence>
<feature type="domain" description="4Fe-4S ferredoxin-type" evidence="8">
    <location>
        <begin position="153"/>
        <end position="184"/>
    </location>
</feature>
<evidence type="ECO:0000313" key="9">
    <source>
        <dbReference type="EMBL" id="SMC20524.1"/>
    </source>
</evidence>
<evidence type="ECO:0000256" key="2">
    <source>
        <dbReference type="ARBA" id="ARBA00022485"/>
    </source>
</evidence>
<evidence type="ECO:0000313" key="10">
    <source>
        <dbReference type="Proteomes" id="UP000192783"/>
    </source>
</evidence>
<dbReference type="OrthoDB" id="9808559at2"/>
<evidence type="ECO:0000256" key="3">
    <source>
        <dbReference type="ARBA" id="ARBA00022723"/>
    </source>
</evidence>
<name>A0A1W1X9M1_9BACT</name>
<keyword evidence="1" id="KW-0813">Transport</keyword>
<dbReference type="InterPro" id="IPR017900">
    <property type="entry name" value="4Fe4S_Fe_S_CS"/>
</dbReference>
<keyword evidence="4" id="KW-0677">Repeat</keyword>